<dbReference type="SUPFAM" id="SSF51735">
    <property type="entry name" value="NAD(P)-binding Rossmann-fold domains"/>
    <property type="match status" value="1"/>
</dbReference>
<dbReference type="InterPro" id="IPR014189">
    <property type="entry name" value="Quinone_OxRdtase_PIG3"/>
</dbReference>
<proteinExistence type="predicted"/>
<dbReference type="GO" id="GO:0016651">
    <property type="term" value="F:oxidoreductase activity, acting on NAD(P)H"/>
    <property type="evidence" value="ECO:0007669"/>
    <property type="project" value="TreeGrafter"/>
</dbReference>
<dbReference type="GO" id="GO:0070402">
    <property type="term" value="F:NADPH binding"/>
    <property type="evidence" value="ECO:0007669"/>
    <property type="project" value="TreeGrafter"/>
</dbReference>
<dbReference type="InterPro" id="IPR036291">
    <property type="entry name" value="NAD(P)-bd_dom_sf"/>
</dbReference>
<dbReference type="PANTHER" id="PTHR48106:SF8">
    <property type="entry name" value="OS02G0805600 PROTEIN"/>
    <property type="match status" value="1"/>
</dbReference>
<dbReference type="InterPro" id="IPR013154">
    <property type="entry name" value="ADH-like_N"/>
</dbReference>
<dbReference type="CDD" id="cd05276">
    <property type="entry name" value="p53_inducible_oxidoreductase"/>
    <property type="match status" value="1"/>
</dbReference>
<sequence length="329" mass="33641">MRGRTVEDMRAISHDDGTLTLRDLPDPEPGAGEVLVEVAAAGVNNADRQQVAGNYPPPPGASPILGLEVSGTVRALGPGVTDWSVGDRVCALLAGGGYASLAVVPATQVLPVPESLDLVSAAALPEAACTVFSNVGMLAGLRPGQTLLVHGGTGGMGSHAVLWAKALGATVITTSGGARKVQASRDLGADLAIDHRTEDFVAAVREYTGGRGVDVVLDVVGADYLGRNLEALAPNGHVAVISSSSGRVGELDLGAMMAKRATISATTLRARPLDEKAAIVAAVRADVWPFVEDGRVRPVVDSVLPLAEAAEGHRRMADGELIGKVLLTP</sequence>
<reference evidence="4" key="1">
    <citation type="journal article" date="2014" name="Int. J. Syst. Evol. Microbiol.">
        <title>Complete genome sequence of Corynebacterium casei LMG S-19264T (=DSM 44701T), isolated from a smear-ripened cheese.</title>
        <authorList>
            <consortium name="US DOE Joint Genome Institute (JGI-PGF)"/>
            <person name="Walter F."/>
            <person name="Albersmeier A."/>
            <person name="Kalinowski J."/>
            <person name="Ruckert C."/>
        </authorList>
    </citation>
    <scope>NUCLEOTIDE SEQUENCE</scope>
    <source>
        <strain evidence="4">JCM 1480</strain>
    </source>
</reference>
<comment type="caution">
    <text evidence="4">The sequence shown here is derived from an EMBL/GenBank/DDBJ whole genome shotgun (WGS) entry which is preliminary data.</text>
</comment>
<dbReference type="Gene3D" id="3.90.180.10">
    <property type="entry name" value="Medium-chain alcohol dehydrogenases, catalytic domain"/>
    <property type="match status" value="1"/>
</dbReference>
<dbReference type="InterPro" id="IPR011032">
    <property type="entry name" value="GroES-like_sf"/>
</dbReference>
<gene>
    <name evidence="4" type="ORF">GCM10009769_18550</name>
</gene>
<dbReference type="InterPro" id="IPR020843">
    <property type="entry name" value="ER"/>
</dbReference>
<evidence type="ECO:0000256" key="2">
    <source>
        <dbReference type="ARBA" id="ARBA00023002"/>
    </source>
</evidence>
<dbReference type="AlphaFoldDB" id="A0A8H9GAY0"/>
<keyword evidence="1" id="KW-0521">NADP</keyword>
<feature type="domain" description="Enoyl reductase (ER)" evidence="3">
    <location>
        <begin position="17"/>
        <end position="327"/>
    </location>
</feature>
<dbReference type="EMBL" id="BMOI01000007">
    <property type="protein sequence ID" value="GGL00600.1"/>
    <property type="molecule type" value="Genomic_DNA"/>
</dbReference>
<reference evidence="4" key="2">
    <citation type="submission" date="2020-09" db="EMBL/GenBank/DDBJ databases">
        <authorList>
            <person name="Sun Q."/>
            <person name="Ohkuma M."/>
        </authorList>
    </citation>
    <scope>NUCLEOTIDE SEQUENCE</scope>
    <source>
        <strain evidence="4">JCM 1480</strain>
    </source>
</reference>
<dbReference type="Pfam" id="PF00107">
    <property type="entry name" value="ADH_zinc_N"/>
    <property type="match status" value="1"/>
</dbReference>
<organism evidence="4 5">
    <name type="scientific">Curtobacterium luteum</name>
    <dbReference type="NCBI Taxonomy" id="33881"/>
    <lineage>
        <taxon>Bacteria</taxon>
        <taxon>Bacillati</taxon>
        <taxon>Actinomycetota</taxon>
        <taxon>Actinomycetes</taxon>
        <taxon>Micrococcales</taxon>
        <taxon>Microbacteriaceae</taxon>
        <taxon>Curtobacterium</taxon>
    </lineage>
</organism>
<dbReference type="InterPro" id="IPR013149">
    <property type="entry name" value="ADH-like_C"/>
</dbReference>
<dbReference type="Pfam" id="PF08240">
    <property type="entry name" value="ADH_N"/>
    <property type="match status" value="1"/>
</dbReference>
<dbReference type="SMART" id="SM00829">
    <property type="entry name" value="PKS_ER"/>
    <property type="match status" value="1"/>
</dbReference>
<dbReference type="PANTHER" id="PTHR48106">
    <property type="entry name" value="QUINONE OXIDOREDUCTASE PIG3-RELATED"/>
    <property type="match status" value="1"/>
</dbReference>
<evidence type="ECO:0000259" key="3">
    <source>
        <dbReference type="SMART" id="SM00829"/>
    </source>
</evidence>
<name>A0A8H9GAY0_9MICO</name>
<dbReference type="SUPFAM" id="SSF50129">
    <property type="entry name" value="GroES-like"/>
    <property type="match status" value="1"/>
</dbReference>
<dbReference type="Proteomes" id="UP000648535">
    <property type="component" value="Unassembled WGS sequence"/>
</dbReference>
<evidence type="ECO:0000256" key="1">
    <source>
        <dbReference type="ARBA" id="ARBA00022857"/>
    </source>
</evidence>
<accession>A0A8H9GAY0</accession>
<evidence type="ECO:0000313" key="5">
    <source>
        <dbReference type="Proteomes" id="UP000648535"/>
    </source>
</evidence>
<dbReference type="NCBIfam" id="TIGR02824">
    <property type="entry name" value="quinone_pig3"/>
    <property type="match status" value="1"/>
</dbReference>
<evidence type="ECO:0000313" key="4">
    <source>
        <dbReference type="EMBL" id="GGL00600.1"/>
    </source>
</evidence>
<keyword evidence="2" id="KW-0560">Oxidoreductase</keyword>
<dbReference type="Gene3D" id="3.40.50.720">
    <property type="entry name" value="NAD(P)-binding Rossmann-like Domain"/>
    <property type="match status" value="1"/>
</dbReference>
<protein>
    <submittedName>
        <fullName evidence="4">NAD(P)H quinone oxidoreductase</fullName>
    </submittedName>
</protein>